<dbReference type="RefSeq" id="WP_025529111.1">
    <property type="nucleotide sequence ID" value="NZ_QTJW01000001.1"/>
</dbReference>
<evidence type="ECO:0000313" key="1">
    <source>
        <dbReference type="EMBL" id="RGD72475.1"/>
    </source>
</evidence>
<gene>
    <name evidence="1" type="ORF">DWX31_01090</name>
</gene>
<organism evidence="1 2">
    <name type="scientific">Hungatella hathewayi</name>
    <dbReference type="NCBI Taxonomy" id="154046"/>
    <lineage>
        <taxon>Bacteria</taxon>
        <taxon>Bacillati</taxon>
        <taxon>Bacillota</taxon>
        <taxon>Clostridia</taxon>
        <taxon>Lachnospirales</taxon>
        <taxon>Lachnospiraceae</taxon>
        <taxon>Hungatella</taxon>
    </lineage>
</organism>
<protein>
    <submittedName>
        <fullName evidence="1">Uncharacterized protein</fullName>
    </submittedName>
</protein>
<comment type="caution">
    <text evidence="1">The sequence shown here is derived from an EMBL/GenBank/DDBJ whole genome shotgun (WGS) entry which is preliminary data.</text>
</comment>
<dbReference type="EMBL" id="QTJW01000001">
    <property type="protein sequence ID" value="RGD72475.1"/>
    <property type="molecule type" value="Genomic_DNA"/>
</dbReference>
<reference evidence="1 2" key="1">
    <citation type="submission" date="2018-08" db="EMBL/GenBank/DDBJ databases">
        <title>A genome reference for cultivated species of the human gut microbiota.</title>
        <authorList>
            <person name="Zou Y."/>
            <person name="Xue W."/>
            <person name="Luo G."/>
        </authorList>
    </citation>
    <scope>NUCLEOTIDE SEQUENCE [LARGE SCALE GENOMIC DNA]</scope>
    <source>
        <strain evidence="1 2">AF19-13AC</strain>
    </source>
</reference>
<dbReference type="AlphaFoldDB" id="A0A3E3DTL9"/>
<proteinExistence type="predicted"/>
<dbReference type="OrthoDB" id="2060662at2"/>
<dbReference type="Proteomes" id="UP000261023">
    <property type="component" value="Unassembled WGS sequence"/>
</dbReference>
<name>A0A3E3DTL9_9FIRM</name>
<sequence length="219" mass="24409">MLIDTLNECIIDMKTIYELETVSADTKKQAIADYNFKQLVMSLKQTISEVNLAVDNSDFKPSIQVVSALKSLLGACDKIIQTGAANNATTTYINSESKKLYAAIGKEWGEYYTKSTSSILSLLDTVKGILSNEEKAKFAANKIKKAAIWNATIDNYHYLEQGLAEANQILDDLDIDRNSDILSFLKLVSDGNATIKNLTDETLAWIRAENLEDKMFIKF</sequence>
<evidence type="ECO:0000313" key="2">
    <source>
        <dbReference type="Proteomes" id="UP000261023"/>
    </source>
</evidence>
<accession>A0A3E3DTL9</accession>